<comment type="caution">
    <text evidence="17">Lacks conserved residue(s) required for the propagation of feature annotation.</text>
</comment>
<comment type="similarity">
    <text evidence="5 17">Belongs to the sugar phosphate cyclases superfamily. Dehydroquinate synthase family.</text>
</comment>
<dbReference type="InterPro" id="IPR050071">
    <property type="entry name" value="Dehydroquinate_synthase"/>
</dbReference>
<feature type="binding site" evidence="17">
    <location>
        <begin position="165"/>
        <end position="168"/>
    </location>
    <ligand>
        <name>NAD(+)</name>
        <dbReference type="ChEBI" id="CHEBI:57540"/>
    </ligand>
</feature>
<keyword evidence="8 17" id="KW-0963">Cytoplasm</keyword>
<comment type="cofactor">
    <cofactor evidence="17">
        <name>Co(2+)</name>
        <dbReference type="ChEBI" id="CHEBI:48828"/>
    </cofactor>
    <cofactor evidence="17">
        <name>Zn(2+)</name>
        <dbReference type="ChEBI" id="CHEBI:29105"/>
    </cofactor>
    <text evidence="17">Binds 1 divalent metal cation per subunit. Can use either Co(2+) or Zn(2+).</text>
</comment>
<comment type="subcellular location">
    <subcellularLocation>
        <location evidence="3 17">Cytoplasm</location>
    </subcellularLocation>
</comment>
<keyword evidence="12 17" id="KW-0862">Zinc</keyword>
<evidence type="ECO:0000256" key="11">
    <source>
        <dbReference type="ARBA" id="ARBA00022741"/>
    </source>
</evidence>
<name>A0A4Y8LJ80_9BACL</name>
<comment type="caution">
    <text evidence="20">The sequence shown here is derived from an EMBL/GenBank/DDBJ whole genome shotgun (WGS) entry which is preliminary data.</text>
</comment>
<evidence type="ECO:0000256" key="13">
    <source>
        <dbReference type="ARBA" id="ARBA00023027"/>
    </source>
</evidence>
<gene>
    <name evidence="17" type="primary">aroB</name>
    <name evidence="20" type="ORF">E2626_04530</name>
</gene>
<accession>A0A4Y8LJ80</accession>
<dbReference type="PANTHER" id="PTHR43622:SF7">
    <property type="entry name" value="3-DEHYDROQUINATE SYNTHASE, CHLOROPLASTIC"/>
    <property type="match status" value="1"/>
</dbReference>
<evidence type="ECO:0000259" key="18">
    <source>
        <dbReference type="Pfam" id="PF01761"/>
    </source>
</evidence>
<evidence type="ECO:0000256" key="3">
    <source>
        <dbReference type="ARBA" id="ARBA00004496"/>
    </source>
</evidence>
<organism evidence="20 21">
    <name type="scientific">Jeotgalibacillus salarius</name>
    <dbReference type="NCBI Taxonomy" id="546023"/>
    <lineage>
        <taxon>Bacteria</taxon>
        <taxon>Bacillati</taxon>
        <taxon>Bacillota</taxon>
        <taxon>Bacilli</taxon>
        <taxon>Bacillales</taxon>
        <taxon>Caryophanaceae</taxon>
        <taxon>Jeotgalibacillus</taxon>
    </lineage>
</organism>
<dbReference type="GO" id="GO:0009423">
    <property type="term" value="P:chorismate biosynthetic process"/>
    <property type="evidence" value="ECO:0007669"/>
    <property type="project" value="UniProtKB-UniRule"/>
</dbReference>
<dbReference type="GO" id="GO:0009073">
    <property type="term" value="P:aromatic amino acid family biosynthetic process"/>
    <property type="evidence" value="ECO:0007669"/>
    <property type="project" value="UniProtKB-KW"/>
</dbReference>
<keyword evidence="9 17" id="KW-0028">Amino-acid biosynthesis</keyword>
<dbReference type="SUPFAM" id="SSF56796">
    <property type="entry name" value="Dehydroquinate synthase-like"/>
    <property type="match status" value="1"/>
</dbReference>
<evidence type="ECO:0000256" key="17">
    <source>
        <dbReference type="HAMAP-Rule" id="MF_00110"/>
    </source>
</evidence>
<feature type="binding site" evidence="17">
    <location>
        <position position="243"/>
    </location>
    <ligand>
        <name>Zn(2+)</name>
        <dbReference type="ChEBI" id="CHEBI:29105"/>
    </ligand>
</feature>
<evidence type="ECO:0000256" key="6">
    <source>
        <dbReference type="ARBA" id="ARBA00013031"/>
    </source>
</evidence>
<evidence type="ECO:0000256" key="16">
    <source>
        <dbReference type="ARBA" id="ARBA00023285"/>
    </source>
</evidence>
<keyword evidence="15 17" id="KW-0456">Lyase</keyword>
<evidence type="ECO:0000256" key="4">
    <source>
        <dbReference type="ARBA" id="ARBA00004661"/>
    </source>
</evidence>
<comment type="catalytic activity">
    <reaction evidence="1 17">
        <text>7-phospho-2-dehydro-3-deoxy-D-arabino-heptonate = 3-dehydroquinate + phosphate</text>
        <dbReference type="Rhea" id="RHEA:21968"/>
        <dbReference type="ChEBI" id="CHEBI:32364"/>
        <dbReference type="ChEBI" id="CHEBI:43474"/>
        <dbReference type="ChEBI" id="CHEBI:58394"/>
        <dbReference type="EC" id="4.2.3.4"/>
    </reaction>
</comment>
<feature type="binding site" evidence="17">
    <location>
        <position position="180"/>
    </location>
    <ligand>
        <name>Zn(2+)</name>
        <dbReference type="ChEBI" id="CHEBI:29105"/>
    </ligand>
</feature>
<keyword evidence="11 17" id="KW-0547">Nucleotide-binding</keyword>
<keyword evidence="14 17" id="KW-0057">Aromatic amino acid biosynthesis</keyword>
<evidence type="ECO:0000313" key="20">
    <source>
        <dbReference type="EMBL" id="TFE03084.1"/>
    </source>
</evidence>
<proteinExistence type="inferred from homology"/>
<dbReference type="Pfam" id="PF24621">
    <property type="entry name" value="DHQS_C"/>
    <property type="match status" value="1"/>
</dbReference>
<reference evidence="20 21" key="1">
    <citation type="submission" date="2019-03" db="EMBL/GenBank/DDBJ databases">
        <authorList>
            <person name="Yang Y."/>
        </authorList>
    </citation>
    <scope>NUCLEOTIDE SEQUENCE [LARGE SCALE GENOMIC DNA]</scope>
    <source>
        <strain evidence="20 21">ASL-1</strain>
    </source>
</reference>
<keyword evidence="13 17" id="KW-0520">NAD</keyword>
<dbReference type="GO" id="GO:0005737">
    <property type="term" value="C:cytoplasm"/>
    <property type="evidence" value="ECO:0007669"/>
    <property type="project" value="UniProtKB-SubCell"/>
</dbReference>
<dbReference type="GO" id="GO:0046872">
    <property type="term" value="F:metal ion binding"/>
    <property type="evidence" value="ECO:0007669"/>
    <property type="project" value="UniProtKB-KW"/>
</dbReference>
<dbReference type="UniPathway" id="UPA00053">
    <property type="reaction ID" value="UER00085"/>
</dbReference>
<dbReference type="Proteomes" id="UP000297776">
    <property type="component" value="Unassembled WGS sequence"/>
</dbReference>
<dbReference type="GO" id="GO:0000166">
    <property type="term" value="F:nucleotide binding"/>
    <property type="evidence" value="ECO:0007669"/>
    <property type="project" value="UniProtKB-KW"/>
</dbReference>
<dbReference type="InterPro" id="IPR030963">
    <property type="entry name" value="DHQ_synth_fam"/>
</dbReference>
<evidence type="ECO:0000256" key="12">
    <source>
        <dbReference type="ARBA" id="ARBA00022833"/>
    </source>
</evidence>
<dbReference type="AlphaFoldDB" id="A0A4Y8LJ80"/>
<evidence type="ECO:0000259" key="19">
    <source>
        <dbReference type="Pfam" id="PF24621"/>
    </source>
</evidence>
<dbReference type="CDD" id="cd08195">
    <property type="entry name" value="DHQS"/>
    <property type="match status" value="1"/>
</dbReference>
<evidence type="ECO:0000256" key="9">
    <source>
        <dbReference type="ARBA" id="ARBA00022605"/>
    </source>
</evidence>
<dbReference type="GO" id="GO:0008652">
    <property type="term" value="P:amino acid biosynthetic process"/>
    <property type="evidence" value="ECO:0007669"/>
    <property type="project" value="UniProtKB-KW"/>
</dbReference>
<dbReference type="OrthoDB" id="9806583at2"/>
<evidence type="ECO:0000256" key="1">
    <source>
        <dbReference type="ARBA" id="ARBA00001393"/>
    </source>
</evidence>
<dbReference type="Gene3D" id="3.40.50.1970">
    <property type="match status" value="1"/>
</dbReference>
<evidence type="ECO:0000256" key="8">
    <source>
        <dbReference type="ARBA" id="ARBA00022490"/>
    </source>
</evidence>
<feature type="binding site" evidence="17">
    <location>
        <begin position="102"/>
        <end position="106"/>
    </location>
    <ligand>
        <name>NAD(+)</name>
        <dbReference type="ChEBI" id="CHEBI:57540"/>
    </ligand>
</feature>
<dbReference type="HAMAP" id="MF_00110">
    <property type="entry name" value="DHQ_synthase"/>
    <property type="match status" value="1"/>
</dbReference>
<feature type="binding site" evidence="17">
    <location>
        <begin position="126"/>
        <end position="127"/>
    </location>
    <ligand>
        <name>NAD(+)</name>
        <dbReference type="ChEBI" id="CHEBI:57540"/>
    </ligand>
</feature>
<dbReference type="PIRSF" id="PIRSF001455">
    <property type="entry name" value="DHQ_synth"/>
    <property type="match status" value="1"/>
</dbReference>
<feature type="binding site" evidence="17">
    <location>
        <position position="138"/>
    </location>
    <ligand>
        <name>NAD(+)</name>
        <dbReference type="ChEBI" id="CHEBI:57540"/>
    </ligand>
</feature>
<feature type="domain" description="3-dehydroquinate synthase C-terminal" evidence="19">
    <location>
        <begin position="177"/>
        <end position="318"/>
    </location>
</feature>
<keyword evidence="16 17" id="KW-0170">Cobalt</keyword>
<comment type="function">
    <text evidence="17">Catalyzes the conversion of 3-deoxy-D-arabino-heptulosonate 7-phosphate (DAHP) to dehydroquinate (DHQ).</text>
</comment>
<dbReference type="Gene3D" id="1.20.1090.10">
    <property type="entry name" value="Dehydroquinate synthase-like - alpha domain"/>
    <property type="match status" value="1"/>
</dbReference>
<evidence type="ECO:0000256" key="14">
    <source>
        <dbReference type="ARBA" id="ARBA00023141"/>
    </source>
</evidence>
<dbReference type="InterPro" id="IPR056179">
    <property type="entry name" value="DHQS_C"/>
</dbReference>
<feature type="binding site" evidence="17">
    <location>
        <position position="147"/>
    </location>
    <ligand>
        <name>NAD(+)</name>
        <dbReference type="ChEBI" id="CHEBI:57540"/>
    </ligand>
</feature>
<keyword evidence="10 17" id="KW-0479">Metal-binding</keyword>
<dbReference type="NCBIfam" id="TIGR01357">
    <property type="entry name" value="aroB"/>
    <property type="match status" value="1"/>
</dbReference>
<sequence>MEQLTIRTGTEYPVFIGEDVLKETGRVIEAMQPAVTSILLLVDSNVYELHKTNIHDHISFDALFILPAGEKAKSFSVYEEAIGAALEAGLDRHSLIIACGGGATGDLAGFTAATYMRGIRYIQVPTTILAHDSAVGGKTAINHPLGKNMTGCFHQPSAVLYDSMFLKTLPLREIRSGFAEVIKHALIADKEFLKEIMEEVKDLGSLNDDFLQYALKRGIQIKGEIVQKDEREQNIRAYLNFGHTYGHAVEAWSGFGKKLHGECVMIGMIYALHLSNKKTGLNMSMSDFISWVHSLGYDIHTDAPFADLLALMKKDKKNLNREIRFVLLESIGNPVIMNAAPDELNNIHDTLKREGEIL</sequence>
<dbReference type="EMBL" id="SORX01000002">
    <property type="protein sequence ID" value="TFE03084.1"/>
    <property type="molecule type" value="Genomic_DNA"/>
</dbReference>
<dbReference type="Pfam" id="PF01761">
    <property type="entry name" value="DHQ_synthase"/>
    <property type="match status" value="1"/>
</dbReference>
<evidence type="ECO:0000256" key="5">
    <source>
        <dbReference type="ARBA" id="ARBA00005412"/>
    </source>
</evidence>
<evidence type="ECO:0000256" key="10">
    <source>
        <dbReference type="ARBA" id="ARBA00022723"/>
    </source>
</evidence>
<evidence type="ECO:0000256" key="2">
    <source>
        <dbReference type="ARBA" id="ARBA00001911"/>
    </source>
</evidence>
<evidence type="ECO:0000313" key="21">
    <source>
        <dbReference type="Proteomes" id="UP000297776"/>
    </source>
</evidence>
<evidence type="ECO:0000256" key="15">
    <source>
        <dbReference type="ARBA" id="ARBA00023239"/>
    </source>
</evidence>
<comment type="cofactor">
    <cofactor evidence="2 17">
        <name>NAD(+)</name>
        <dbReference type="ChEBI" id="CHEBI:57540"/>
    </cofactor>
</comment>
<keyword evidence="21" id="KW-1185">Reference proteome</keyword>
<dbReference type="InterPro" id="IPR030960">
    <property type="entry name" value="DHQS/DOIS_N"/>
</dbReference>
<feature type="binding site" evidence="17">
    <location>
        <position position="260"/>
    </location>
    <ligand>
        <name>Zn(2+)</name>
        <dbReference type="ChEBI" id="CHEBI:29105"/>
    </ligand>
</feature>
<dbReference type="InterPro" id="IPR016037">
    <property type="entry name" value="DHQ_synth_AroB"/>
</dbReference>
<dbReference type="RefSeq" id="WP_134380123.1">
    <property type="nucleotide sequence ID" value="NZ_SORX01000002.1"/>
</dbReference>
<protein>
    <recommendedName>
        <fullName evidence="7 17">3-dehydroquinate synthase</fullName>
        <shortName evidence="17">DHQS</shortName>
        <ecNumber evidence="6 17">4.2.3.4</ecNumber>
    </recommendedName>
</protein>
<feature type="domain" description="3-dehydroquinate synthase N-terminal" evidence="18">
    <location>
        <begin position="64"/>
        <end position="175"/>
    </location>
</feature>
<dbReference type="GO" id="GO:0003856">
    <property type="term" value="F:3-dehydroquinate synthase activity"/>
    <property type="evidence" value="ECO:0007669"/>
    <property type="project" value="UniProtKB-UniRule"/>
</dbReference>
<comment type="pathway">
    <text evidence="4 17">Metabolic intermediate biosynthesis; chorismate biosynthesis; chorismate from D-erythrose 4-phosphate and phosphoenolpyruvate: step 2/7.</text>
</comment>
<dbReference type="PANTHER" id="PTHR43622">
    <property type="entry name" value="3-DEHYDROQUINATE SYNTHASE"/>
    <property type="match status" value="1"/>
</dbReference>
<evidence type="ECO:0000256" key="7">
    <source>
        <dbReference type="ARBA" id="ARBA00017684"/>
    </source>
</evidence>
<dbReference type="EC" id="4.2.3.4" evidence="6 17"/>